<protein>
    <submittedName>
        <fullName evidence="1">Uncharacterized protein</fullName>
    </submittedName>
</protein>
<organism evidence="1 2">
    <name type="scientific">Stylonychia lemnae</name>
    <name type="common">Ciliate</name>
    <dbReference type="NCBI Taxonomy" id="5949"/>
    <lineage>
        <taxon>Eukaryota</taxon>
        <taxon>Sar</taxon>
        <taxon>Alveolata</taxon>
        <taxon>Ciliophora</taxon>
        <taxon>Intramacronucleata</taxon>
        <taxon>Spirotrichea</taxon>
        <taxon>Stichotrichia</taxon>
        <taxon>Sporadotrichida</taxon>
        <taxon>Oxytrichidae</taxon>
        <taxon>Stylonychinae</taxon>
        <taxon>Stylonychia</taxon>
    </lineage>
</organism>
<proteinExistence type="predicted"/>
<sequence length="434" mass="51969">MLMEYFSEEELQEMFEDVRFFFPDDEVYDKIEIFRVLDIFNGDHRNIKKSYKIYKLKQKLSFKFQQIANNKDLSSLNQQSILTNNKQGLQSIEMNKSELVDFRIMENMDSQRNQREPQLKISLIDLDREVGLEEDEHCSNLDTNRHIEKQQVHFNRESTNRGRYPGHVGDDLLTNEEDEDQSALKRMRKLTIDEYKQFQQYRERVDTRLQSQRESSQIHPSIVNIITNDNSFANKNNKMRNQLNSIEQQFRKQNSLTEVSARHSQDQQNISKAKKDDLQNIYEKQIRYQMKLKQVELNKIRNVYQQVAQNYVSNAHIKQKQQSLAMQRLSEAENNSKIVAKYLPEVQRNMQEQNHKILKDKRLQLELHSYNFIDYQEANNHQKGIFSYRSSREQSSSHSTKNIQLQPDYSHRLEKYAKIANRMNNPKCQKEQKL</sequence>
<dbReference type="AlphaFoldDB" id="A0A078BBQ2"/>
<evidence type="ECO:0000313" key="2">
    <source>
        <dbReference type="Proteomes" id="UP000039865"/>
    </source>
</evidence>
<accession>A0A078BBQ2</accession>
<keyword evidence="2" id="KW-1185">Reference proteome</keyword>
<name>A0A078BBQ2_STYLE</name>
<dbReference type="InParanoid" id="A0A078BBQ2"/>
<gene>
    <name evidence="1" type="primary">Contig13503.g14413</name>
    <name evidence="1" type="ORF">STYLEM_20156</name>
</gene>
<dbReference type="Proteomes" id="UP000039865">
    <property type="component" value="Unassembled WGS sequence"/>
</dbReference>
<dbReference type="EMBL" id="CCKQ01019003">
    <property type="protein sequence ID" value="CDW91008.1"/>
    <property type="molecule type" value="Genomic_DNA"/>
</dbReference>
<reference evidence="1 2" key="1">
    <citation type="submission" date="2014-06" db="EMBL/GenBank/DDBJ databases">
        <authorList>
            <person name="Swart Estienne"/>
        </authorList>
    </citation>
    <scope>NUCLEOTIDE SEQUENCE [LARGE SCALE GENOMIC DNA]</scope>
    <source>
        <strain evidence="1 2">130c</strain>
    </source>
</reference>
<evidence type="ECO:0000313" key="1">
    <source>
        <dbReference type="EMBL" id="CDW91008.1"/>
    </source>
</evidence>
<dbReference type="OrthoDB" id="10686411at2759"/>